<dbReference type="STRING" id="1618574.UT24_C0056G0006"/>
<keyword evidence="1" id="KW-1133">Transmembrane helix</keyword>
<keyword evidence="1" id="KW-0472">Membrane</keyword>
<feature type="transmembrane region" description="Helical" evidence="1">
    <location>
        <begin position="114"/>
        <end position="133"/>
    </location>
</feature>
<comment type="caution">
    <text evidence="2">The sequence shown here is derived from an EMBL/GenBank/DDBJ whole genome shotgun (WGS) entry which is preliminary data.</text>
</comment>
<evidence type="ECO:0000313" key="2">
    <source>
        <dbReference type="EMBL" id="KKQ96979.1"/>
    </source>
</evidence>
<feature type="transmembrane region" description="Helical" evidence="1">
    <location>
        <begin position="139"/>
        <end position="159"/>
    </location>
</feature>
<dbReference type="AlphaFoldDB" id="A0A0G0PFR1"/>
<name>A0A0G0PFR1_9BACT</name>
<feature type="transmembrane region" description="Helical" evidence="1">
    <location>
        <begin position="71"/>
        <end position="94"/>
    </location>
</feature>
<protein>
    <submittedName>
        <fullName evidence="2">Uncharacterized protein</fullName>
    </submittedName>
</protein>
<evidence type="ECO:0000256" key="1">
    <source>
        <dbReference type="SAM" id="Phobius"/>
    </source>
</evidence>
<reference evidence="2 3" key="1">
    <citation type="journal article" date="2015" name="Nature">
        <title>rRNA introns, odd ribosomes, and small enigmatic genomes across a large radiation of phyla.</title>
        <authorList>
            <person name="Brown C.T."/>
            <person name="Hug L.A."/>
            <person name="Thomas B.C."/>
            <person name="Sharon I."/>
            <person name="Castelle C.J."/>
            <person name="Singh A."/>
            <person name="Wilkins M.J."/>
            <person name="Williams K.H."/>
            <person name="Banfield J.F."/>
        </authorList>
    </citation>
    <scope>NUCLEOTIDE SEQUENCE [LARGE SCALE GENOMIC DNA]</scope>
</reference>
<organism evidence="2 3">
    <name type="scientific">Candidatus Woesebacteria bacterium GW2011_GWB1_39_12</name>
    <dbReference type="NCBI Taxonomy" id="1618574"/>
    <lineage>
        <taxon>Bacteria</taxon>
        <taxon>Candidatus Woeseibacteriota</taxon>
    </lineage>
</organism>
<evidence type="ECO:0000313" key="3">
    <source>
        <dbReference type="Proteomes" id="UP000033881"/>
    </source>
</evidence>
<proteinExistence type="predicted"/>
<accession>A0A0G0PFR1</accession>
<gene>
    <name evidence="2" type="ORF">UT24_C0056G0006</name>
</gene>
<feature type="transmembrane region" description="Helical" evidence="1">
    <location>
        <begin position="7"/>
        <end position="25"/>
    </location>
</feature>
<dbReference type="Proteomes" id="UP000033881">
    <property type="component" value="Unassembled WGS sequence"/>
</dbReference>
<sequence>MADYNKLFKVSAAVGGTSWVLAWLYNKFAPGGIAKISFSVLPVDINVGNQIASGINTTLAGKVLGTLGGSIPASITTILTLLLAAAGVVFVGNFLDQQFGISGFVGAKTPNGKFAVKMGIGAALIGMIAGWMSPNIGTISIVIAMVLYYLIVAIVYNLARKYFGADGFLPALD</sequence>
<dbReference type="EMBL" id="LBWB01000056">
    <property type="protein sequence ID" value="KKQ96979.1"/>
    <property type="molecule type" value="Genomic_DNA"/>
</dbReference>
<keyword evidence="1" id="KW-0812">Transmembrane</keyword>